<accession>X0W7C0</accession>
<comment type="caution">
    <text evidence="2">The sequence shown here is derived from an EMBL/GenBank/DDBJ whole genome shotgun (WGS) entry which is preliminary data.</text>
</comment>
<dbReference type="EMBL" id="BARS01033555">
    <property type="protein sequence ID" value="GAG26849.1"/>
    <property type="molecule type" value="Genomic_DNA"/>
</dbReference>
<dbReference type="AlphaFoldDB" id="X0W7C0"/>
<protein>
    <submittedName>
        <fullName evidence="2">Uncharacterized protein</fullName>
    </submittedName>
</protein>
<keyword evidence="1" id="KW-0812">Transmembrane</keyword>
<keyword evidence="1" id="KW-0472">Membrane</keyword>
<organism evidence="2">
    <name type="scientific">marine sediment metagenome</name>
    <dbReference type="NCBI Taxonomy" id="412755"/>
    <lineage>
        <taxon>unclassified sequences</taxon>
        <taxon>metagenomes</taxon>
        <taxon>ecological metagenomes</taxon>
    </lineage>
</organism>
<feature type="transmembrane region" description="Helical" evidence="1">
    <location>
        <begin position="60"/>
        <end position="79"/>
    </location>
</feature>
<proteinExistence type="predicted"/>
<reference evidence="2" key="1">
    <citation type="journal article" date="2014" name="Front. Microbiol.">
        <title>High frequency of phylogenetically diverse reductive dehalogenase-homologous genes in deep subseafloor sedimentary metagenomes.</title>
        <authorList>
            <person name="Kawai M."/>
            <person name="Futagami T."/>
            <person name="Toyoda A."/>
            <person name="Takaki Y."/>
            <person name="Nishi S."/>
            <person name="Hori S."/>
            <person name="Arai W."/>
            <person name="Tsubouchi T."/>
            <person name="Morono Y."/>
            <person name="Uchiyama I."/>
            <person name="Ito T."/>
            <person name="Fujiyama A."/>
            <person name="Inagaki F."/>
            <person name="Takami H."/>
        </authorList>
    </citation>
    <scope>NUCLEOTIDE SEQUENCE</scope>
    <source>
        <strain evidence="2">Expedition CK06-06</strain>
    </source>
</reference>
<keyword evidence="1" id="KW-1133">Transmembrane helix</keyword>
<feature type="non-terminal residue" evidence="2">
    <location>
        <position position="1"/>
    </location>
</feature>
<sequence length="95" mass="11215">LRNKTKERIIKLLESMPFEEARSKILHVDLGFDENSLSQNFCLSWLKHKESSRRDKRESLTLRIAIWASIIAIVAIIVANKDELFRIIFTIINYR</sequence>
<gene>
    <name evidence="2" type="ORF">S01H1_51946</name>
</gene>
<name>X0W7C0_9ZZZZ</name>
<evidence type="ECO:0000256" key="1">
    <source>
        <dbReference type="SAM" id="Phobius"/>
    </source>
</evidence>
<evidence type="ECO:0000313" key="2">
    <source>
        <dbReference type="EMBL" id="GAG26849.1"/>
    </source>
</evidence>